<evidence type="ECO:0000313" key="4">
    <source>
        <dbReference type="Proteomes" id="UP000253792"/>
    </source>
</evidence>
<protein>
    <submittedName>
        <fullName evidence="3">Pyruvate ferredoxin oxidoreductase</fullName>
    </submittedName>
</protein>
<dbReference type="GeneID" id="82934960"/>
<dbReference type="InterPro" id="IPR002869">
    <property type="entry name" value="Pyrv_flavodox_OxRed_cen"/>
</dbReference>
<dbReference type="InterPro" id="IPR052198">
    <property type="entry name" value="IorB_Oxidoreductase"/>
</dbReference>
<accession>A0A369LC33</accession>
<name>A0A369LC33_9ACTN</name>
<evidence type="ECO:0000259" key="2">
    <source>
        <dbReference type="Pfam" id="PF01558"/>
    </source>
</evidence>
<dbReference type="SUPFAM" id="SSF53323">
    <property type="entry name" value="Pyruvate-ferredoxin oxidoreductase, PFOR, domain III"/>
    <property type="match status" value="1"/>
</dbReference>
<dbReference type="GO" id="GO:0016903">
    <property type="term" value="F:oxidoreductase activity, acting on the aldehyde or oxo group of donors"/>
    <property type="evidence" value="ECO:0007669"/>
    <property type="project" value="InterPro"/>
</dbReference>
<sequence>MLNILLTGVGGQGTVLAAKVLAQAALEKGWQVRTAETIGMAQRGGNVVSHVRIGNKGEQVHAPLVSRGTADLIIAFEPAEAARVLPYLAPAGTLVFATTAVQPVTAALSKNPYRASDVIANMERALAGTQAKLVPVDDAALTKAAGSRKVLNSLLLAKALQTGCVPIDVEDLRAAIAACVKPRFVDMNLQAINVAVGE</sequence>
<dbReference type="RefSeq" id="WP_042432228.1">
    <property type="nucleotide sequence ID" value="NZ_CABKQR010000002.1"/>
</dbReference>
<dbReference type="AlphaFoldDB" id="A0A369LC33"/>
<gene>
    <name evidence="3" type="ORF">C1880_05730</name>
</gene>
<dbReference type="Pfam" id="PF01558">
    <property type="entry name" value="POR"/>
    <property type="match status" value="1"/>
</dbReference>
<evidence type="ECO:0000256" key="1">
    <source>
        <dbReference type="ARBA" id="ARBA00023002"/>
    </source>
</evidence>
<feature type="domain" description="Pyruvate/ketoisovalerate oxidoreductase catalytic" evidence="2">
    <location>
        <begin position="10"/>
        <end position="195"/>
    </location>
</feature>
<comment type="caution">
    <text evidence="3">The sequence shown here is derived from an EMBL/GenBank/DDBJ whole genome shotgun (WGS) entry which is preliminary data.</text>
</comment>
<dbReference type="STRING" id="1034345.GCA_000236865_00704"/>
<dbReference type="OrthoDB" id="9800445at2"/>
<dbReference type="PANTHER" id="PTHR43854:SF1">
    <property type="entry name" value="INDOLEPYRUVATE OXIDOREDUCTASE SUBUNIT IORB"/>
    <property type="match status" value="1"/>
</dbReference>
<keyword evidence="3" id="KW-0670">Pyruvate</keyword>
<proteinExistence type="predicted"/>
<dbReference type="Gene3D" id="3.40.920.10">
    <property type="entry name" value="Pyruvate-ferredoxin oxidoreductase, PFOR, domain III"/>
    <property type="match status" value="1"/>
</dbReference>
<keyword evidence="4" id="KW-1185">Reference proteome</keyword>
<dbReference type="EMBL" id="PPTP01000004">
    <property type="protein sequence ID" value="RDB55715.1"/>
    <property type="molecule type" value="Genomic_DNA"/>
</dbReference>
<dbReference type="PANTHER" id="PTHR43854">
    <property type="entry name" value="INDOLEPYRUVATE OXIDOREDUCTASE SUBUNIT IORB"/>
    <property type="match status" value="1"/>
</dbReference>
<reference evidence="3 4" key="1">
    <citation type="journal article" date="2018" name="Elife">
        <title>Discovery and characterization of a prevalent human gut bacterial enzyme sufficient for the inactivation of a family of plant toxins.</title>
        <authorList>
            <person name="Koppel N."/>
            <person name="Bisanz J.E."/>
            <person name="Pandelia M.E."/>
            <person name="Turnbaugh P.J."/>
            <person name="Balskus E.P."/>
        </authorList>
    </citation>
    <scope>NUCLEOTIDE SEQUENCE [LARGE SCALE GENOMIC DNA]</scope>
    <source>
        <strain evidence="4">anaerobia AP69FAA</strain>
    </source>
</reference>
<keyword evidence="1" id="KW-0560">Oxidoreductase</keyword>
<dbReference type="InterPro" id="IPR019752">
    <property type="entry name" value="Pyrv/ketoisovalerate_OxRed_cat"/>
</dbReference>
<dbReference type="Proteomes" id="UP000253792">
    <property type="component" value="Unassembled WGS sequence"/>
</dbReference>
<evidence type="ECO:0000313" key="3">
    <source>
        <dbReference type="EMBL" id="RDB55715.1"/>
    </source>
</evidence>
<organism evidence="3 4">
    <name type="scientific">Senegalimassilia anaerobia</name>
    <dbReference type="NCBI Taxonomy" id="1473216"/>
    <lineage>
        <taxon>Bacteria</taxon>
        <taxon>Bacillati</taxon>
        <taxon>Actinomycetota</taxon>
        <taxon>Coriobacteriia</taxon>
        <taxon>Coriobacteriales</taxon>
        <taxon>Coriobacteriaceae</taxon>
        <taxon>Senegalimassilia</taxon>
    </lineage>
</organism>